<proteinExistence type="predicted"/>
<dbReference type="SUPFAM" id="SSF53383">
    <property type="entry name" value="PLP-dependent transferases"/>
    <property type="match status" value="1"/>
</dbReference>
<dbReference type="InterPro" id="IPR015422">
    <property type="entry name" value="PyrdxlP-dep_Trfase_small"/>
</dbReference>
<dbReference type="PANTHER" id="PTHR46577">
    <property type="entry name" value="HTH-TYPE TRANSCRIPTIONAL REGULATORY PROTEIN GABR"/>
    <property type="match status" value="1"/>
</dbReference>
<dbReference type="InterPro" id="IPR015424">
    <property type="entry name" value="PyrdxlP-dep_Trfase"/>
</dbReference>
<name>A0A9P6YA52_9FUNG</name>
<protein>
    <recommendedName>
        <fullName evidence="1">Aminotransferase class I/classII large domain-containing protein</fullName>
    </recommendedName>
</protein>
<accession>A0A9P6YA52</accession>
<dbReference type="EMBL" id="JAANIU010006192">
    <property type="protein sequence ID" value="KAG1543202.1"/>
    <property type="molecule type" value="Genomic_DNA"/>
</dbReference>
<evidence type="ECO:0000259" key="1">
    <source>
        <dbReference type="Pfam" id="PF00155"/>
    </source>
</evidence>
<dbReference type="PANTHER" id="PTHR46577:SF1">
    <property type="entry name" value="HTH-TYPE TRANSCRIPTIONAL REGULATORY PROTEIN GABR"/>
    <property type="match status" value="1"/>
</dbReference>
<dbReference type="Pfam" id="PF00155">
    <property type="entry name" value="Aminotran_1_2"/>
    <property type="match status" value="1"/>
</dbReference>
<comment type="caution">
    <text evidence="2">The sequence shown here is derived from an EMBL/GenBank/DDBJ whole genome shotgun (WGS) entry which is preliminary data.</text>
</comment>
<dbReference type="GO" id="GO:0030170">
    <property type="term" value="F:pyridoxal phosphate binding"/>
    <property type="evidence" value="ECO:0007669"/>
    <property type="project" value="InterPro"/>
</dbReference>
<dbReference type="Gene3D" id="3.90.1150.10">
    <property type="entry name" value="Aspartate Aminotransferase, domain 1"/>
    <property type="match status" value="1"/>
</dbReference>
<keyword evidence="3" id="KW-1185">Reference proteome</keyword>
<feature type="domain" description="Aminotransferase class I/classII large" evidence="1">
    <location>
        <begin position="102"/>
        <end position="249"/>
    </location>
</feature>
<dbReference type="InterPro" id="IPR004839">
    <property type="entry name" value="Aminotransferase_I/II_large"/>
</dbReference>
<dbReference type="Proteomes" id="UP000740926">
    <property type="component" value="Unassembled WGS sequence"/>
</dbReference>
<evidence type="ECO:0000313" key="2">
    <source>
        <dbReference type="EMBL" id="KAG1543202.1"/>
    </source>
</evidence>
<reference evidence="2 3" key="1">
    <citation type="journal article" date="2020" name="Microb. Genom.">
        <title>Genetic diversity of clinical and environmental Mucorales isolates obtained from an investigation of mucormycosis cases among solid organ transplant recipients.</title>
        <authorList>
            <person name="Nguyen M.H."/>
            <person name="Kaul D."/>
            <person name="Muto C."/>
            <person name="Cheng S.J."/>
            <person name="Richter R.A."/>
            <person name="Bruno V.M."/>
            <person name="Liu G."/>
            <person name="Beyhan S."/>
            <person name="Sundermann A.J."/>
            <person name="Mounaud S."/>
            <person name="Pasculle A.W."/>
            <person name="Nierman W.C."/>
            <person name="Driscoll E."/>
            <person name="Cumbie R."/>
            <person name="Clancy C.J."/>
            <person name="Dupont C.L."/>
        </authorList>
    </citation>
    <scope>NUCLEOTIDE SEQUENCE [LARGE SCALE GENOMIC DNA]</scope>
    <source>
        <strain evidence="2 3">GL24</strain>
    </source>
</reference>
<sequence length="258" mass="27843">MALQRRLSLNTVIAAYRQQEDAGLEIPRPKAGFAVAPRLSVPERSLRDTPSAPTAPLQQALMARVLEAQRRPGVIDLAFAGPRGRQFYPGAQLARHTAQVLRHGQQTVETYARPNGSPRLLAQIVRRGPRMGLHTHSDRLLLTHGAMEALQLALRAVTRSGDAVGIEAPSYINLYPLLATLGLQAIELPTHPQQGLDVDALEALLEHTALAALVVMPTVHNPLGCTMPTSAKQRLAELGNARQLPLIEDAVPLIATDG</sequence>
<dbReference type="Gene3D" id="3.40.640.10">
    <property type="entry name" value="Type I PLP-dependent aspartate aminotransferase-like (Major domain)"/>
    <property type="match status" value="1"/>
</dbReference>
<dbReference type="InterPro" id="IPR051446">
    <property type="entry name" value="HTH_trans_reg/aminotransferase"/>
</dbReference>
<evidence type="ECO:0000313" key="3">
    <source>
        <dbReference type="Proteomes" id="UP000740926"/>
    </source>
</evidence>
<gene>
    <name evidence="2" type="ORF">G6F50_014022</name>
</gene>
<dbReference type="AlphaFoldDB" id="A0A9P6YA52"/>
<organism evidence="2 3">
    <name type="scientific">Rhizopus delemar</name>
    <dbReference type="NCBI Taxonomy" id="936053"/>
    <lineage>
        <taxon>Eukaryota</taxon>
        <taxon>Fungi</taxon>
        <taxon>Fungi incertae sedis</taxon>
        <taxon>Mucoromycota</taxon>
        <taxon>Mucoromycotina</taxon>
        <taxon>Mucoromycetes</taxon>
        <taxon>Mucorales</taxon>
        <taxon>Mucorineae</taxon>
        <taxon>Rhizopodaceae</taxon>
        <taxon>Rhizopus</taxon>
    </lineage>
</organism>
<dbReference type="InterPro" id="IPR015421">
    <property type="entry name" value="PyrdxlP-dep_Trfase_major"/>
</dbReference>